<dbReference type="GO" id="GO:0045197">
    <property type="term" value="P:establishment or maintenance of epithelial cell apical/basal polarity"/>
    <property type="evidence" value="ECO:0007669"/>
    <property type="project" value="TreeGrafter"/>
</dbReference>
<organism evidence="12 13">
    <name type="scientific">Oryzias melastigma</name>
    <name type="common">Marine medaka</name>
    <dbReference type="NCBI Taxonomy" id="30732"/>
    <lineage>
        <taxon>Eukaryota</taxon>
        <taxon>Metazoa</taxon>
        <taxon>Chordata</taxon>
        <taxon>Craniata</taxon>
        <taxon>Vertebrata</taxon>
        <taxon>Euteleostomi</taxon>
        <taxon>Actinopterygii</taxon>
        <taxon>Neopterygii</taxon>
        <taxon>Teleostei</taxon>
        <taxon>Neoteleostei</taxon>
        <taxon>Acanthomorphata</taxon>
        <taxon>Ovalentaria</taxon>
        <taxon>Atherinomorphae</taxon>
        <taxon>Beloniformes</taxon>
        <taxon>Adrianichthyidae</taxon>
        <taxon>Oryziinae</taxon>
        <taxon>Oryzias</taxon>
    </lineage>
</organism>
<keyword evidence="4 10" id="KW-1133">Transmembrane helix</keyword>
<dbReference type="AlphaFoldDB" id="A0A3B3E059"/>
<dbReference type="GeneID" id="112148668"/>
<comment type="subunit">
    <text evidence="7">Binds (via the PDZ domain) to isoform 2A of SYNJ2 (via the unique motif in the C-terminus). Interacts (via C-terminus) with RALBP1. Interacts (via PDZ domain) with ACVR2A (via C-terminus) and ACVR2B (via C-terminus). Forms a ternary complex with ACVR2A and RALBP1. Interacts with MAPK12. Interacts with DLL1; enhances DLL1 protein stability, and promotes notch signaling in endothelial cells.</text>
</comment>
<dbReference type="FunFam" id="2.30.42.10:FF:000161">
    <property type="entry name" value="Synaptojanin-2-binding protein"/>
    <property type="match status" value="1"/>
</dbReference>
<dbReference type="GO" id="GO:0005741">
    <property type="term" value="C:mitochondrial outer membrane"/>
    <property type="evidence" value="ECO:0007669"/>
    <property type="project" value="UniProtKB-SubCell"/>
</dbReference>
<evidence type="ECO:0000259" key="11">
    <source>
        <dbReference type="PROSITE" id="PS50106"/>
    </source>
</evidence>
<evidence type="ECO:0000256" key="10">
    <source>
        <dbReference type="SAM" id="Phobius"/>
    </source>
</evidence>
<reference evidence="12" key="1">
    <citation type="submission" date="2025-08" db="UniProtKB">
        <authorList>
            <consortium name="Ensembl"/>
        </authorList>
    </citation>
    <scope>IDENTIFICATION</scope>
</reference>
<comment type="subcellular location">
    <subcellularLocation>
        <location evidence="1">Mitochondrion outer membrane</location>
    </subcellularLocation>
</comment>
<proteinExistence type="predicted"/>
<dbReference type="Gene3D" id="2.30.42.10">
    <property type="match status" value="1"/>
</dbReference>
<dbReference type="GO" id="GO:0098609">
    <property type="term" value="P:cell-cell adhesion"/>
    <property type="evidence" value="ECO:0007669"/>
    <property type="project" value="TreeGrafter"/>
</dbReference>
<dbReference type="SMART" id="SM00228">
    <property type="entry name" value="PDZ"/>
    <property type="match status" value="1"/>
</dbReference>
<keyword evidence="13" id="KW-1185">Reference proteome</keyword>
<evidence type="ECO:0000313" key="12">
    <source>
        <dbReference type="Ensembl" id="ENSOMEP00000035772.1"/>
    </source>
</evidence>
<keyword evidence="2 10" id="KW-0812">Transmembrane</keyword>
<dbReference type="Proteomes" id="UP000261560">
    <property type="component" value="Unplaced"/>
</dbReference>
<evidence type="ECO:0000256" key="7">
    <source>
        <dbReference type="ARBA" id="ARBA00063547"/>
    </source>
</evidence>
<dbReference type="GeneTree" id="ENSGT00830000128402"/>
<evidence type="ECO:0000256" key="3">
    <source>
        <dbReference type="ARBA" id="ARBA00022787"/>
    </source>
</evidence>
<accession>A0A3B3E059</accession>
<dbReference type="CTD" id="55333"/>
<dbReference type="InterPro" id="IPR036034">
    <property type="entry name" value="PDZ_sf"/>
</dbReference>
<keyword evidence="5" id="KW-0496">Mitochondrion</keyword>
<dbReference type="OrthoDB" id="123971at2759"/>
<dbReference type="STRING" id="30732.ENSOMEP00000035772"/>
<dbReference type="PANTHER" id="PTHR23119:SF51">
    <property type="entry name" value="DISKS LARGE 1 TUMOR SUPPRESSOR PROTEIN"/>
    <property type="match status" value="1"/>
</dbReference>
<evidence type="ECO:0000256" key="2">
    <source>
        <dbReference type="ARBA" id="ARBA00022692"/>
    </source>
</evidence>
<dbReference type="GO" id="GO:0019901">
    <property type="term" value="F:protein kinase binding"/>
    <property type="evidence" value="ECO:0007669"/>
    <property type="project" value="TreeGrafter"/>
</dbReference>
<evidence type="ECO:0000256" key="6">
    <source>
        <dbReference type="ARBA" id="ARBA00023136"/>
    </source>
</evidence>
<evidence type="ECO:0000313" key="13">
    <source>
        <dbReference type="Proteomes" id="UP000261560"/>
    </source>
</evidence>
<dbReference type="PANTHER" id="PTHR23119">
    <property type="entry name" value="DISCS LARGE"/>
    <property type="match status" value="1"/>
</dbReference>
<dbReference type="PROSITE" id="PS50106">
    <property type="entry name" value="PDZ"/>
    <property type="match status" value="1"/>
</dbReference>
<dbReference type="PaxDb" id="30732-ENSOMEP00000035772"/>
<evidence type="ECO:0000256" key="4">
    <source>
        <dbReference type="ARBA" id="ARBA00022989"/>
    </source>
</evidence>
<name>A0A3B3E059_ORYME</name>
<evidence type="ECO:0000256" key="1">
    <source>
        <dbReference type="ARBA" id="ARBA00004294"/>
    </source>
</evidence>
<dbReference type="InterPro" id="IPR050614">
    <property type="entry name" value="Synaptic_Scaffolding_LAP-MAGUK"/>
</dbReference>
<evidence type="ECO:0000256" key="8">
    <source>
        <dbReference type="ARBA" id="ARBA00070337"/>
    </source>
</evidence>
<dbReference type="GO" id="GO:0016323">
    <property type="term" value="C:basolateral plasma membrane"/>
    <property type="evidence" value="ECO:0007669"/>
    <property type="project" value="TreeGrafter"/>
</dbReference>
<keyword evidence="6 10" id="KW-0472">Membrane</keyword>
<evidence type="ECO:0000256" key="9">
    <source>
        <dbReference type="ARBA" id="ARBA00075222"/>
    </source>
</evidence>
<sequence length="141" mass="15333">MNGSLHPPAKLESIILERGPTGLGFNIVGGLDQQYVQNDTGIYVSKIKAGGAAALDGRLQEGDRILSINGVGLEHRRHRDVVDLFRKAEDIVELQVVKKPKPTRDSQPPEEWAPSALPVFGFLLALAVCAALVVRKFRPSN</sequence>
<dbReference type="Ensembl" id="ENSOMET00000030971.1">
    <property type="protein sequence ID" value="ENSOMEP00000035772.1"/>
    <property type="gene ID" value="ENSOMEG00000023193.1"/>
</dbReference>
<dbReference type="InterPro" id="IPR001478">
    <property type="entry name" value="PDZ"/>
</dbReference>
<dbReference type="GO" id="GO:0030054">
    <property type="term" value="C:cell junction"/>
    <property type="evidence" value="ECO:0007669"/>
    <property type="project" value="TreeGrafter"/>
</dbReference>
<reference evidence="12" key="2">
    <citation type="submission" date="2025-09" db="UniProtKB">
        <authorList>
            <consortium name="Ensembl"/>
        </authorList>
    </citation>
    <scope>IDENTIFICATION</scope>
</reference>
<dbReference type="SUPFAM" id="SSF50156">
    <property type="entry name" value="PDZ domain-like"/>
    <property type="match status" value="1"/>
</dbReference>
<protein>
    <recommendedName>
        <fullName evidence="8">Synaptojanin-2-binding protein</fullName>
    </recommendedName>
    <alternativeName>
        <fullName evidence="9">Mitochondrial outer membrane protein 25</fullName>
    </alternativeName>
</protein>
<dbReference type="GO" id="GO:0043113">
    <property type="term" value="P:receptor clustering"/>
    <property type="evidence" value="ECO:0007669"/>
    <property type="project" value="TreeGrafter"/>
</dbReference>
<dbReference type="OMA" id="YHHEVVE"/>
<feature type="domain" description="PDZ" evidence="11">
    <location>
        <begin position="13"/>
        <end position="100"/>
    </location>
</feature>
<dbReference type="RefSeq" id="XP_024131703.1">
    <property type="nucleotide sequence ID" value="XM_024275935.2"/>
</dbReference>
<evidence type="ECO:0000256" key="5">
    <source>
        <dbReference type="ARBA" id="ARBA00023128"/>
    </source>
</evidence>
<dbReference type="GO" id="GO:0097120">
    <property type="term" value="P:receptor localization to synapse"/>
    <property type="evidence" value="ECO:0007669"/>
    <property type="project" value="TreeGrafter"/>
</dbReference>
<dbReference type="KEGG" id="oml:112148668"/>
<feature type="transmembrane region" description="Helical" evidence="10">
    <location>
        <begin position="112"/>
        <end position="134"/>
    </location>
</feature>
<dbReference type="Pfam" id="PF00595">
    <property type="entry name" value="PDZ"/>
    <property type="match status" value="1"/>
</dbReference>
<keyword evidence="3" id="KW-1000">Mitochondrion outer membrane</keyword>